<feature type="transmembrane region" description="Helical" evidence="5">
    <location>
        <begin position="115"/>
        <end position="132"/>
    </location>
</feature>
<accession>A0A0G2AN94</accession>
<dbReference type="STRING" id="1619044.UY92_C0003G0023"/>
<keyword evidence="3 5" id="KW-1133">Transmembrane helix</keyword>
<sequence length="446" mass="49611">MLETILITFFVFAYAALAWRRFNIALSLLFLLLPAYLIRFEIGPLPTTLLEAMIWVIILVWLVKNWRQLPHSIFAWLLSRQNRSLVIAVALFLLGATLAVFTSAHTRAALGEWKAFYIEPVLLFLVLTTVFIKKGSSGDSQERLASNPPDLILLSLIAGALATSALAIYQHYTGWLVPHAFWANRNTYRVTAWYGFPNAVGLFLAPVMPLSAYLVRQSWTRLKKESAGARFKHWAALATSLIFIPASLLAILFARSTGGLVGITAGAGVLLLICRKTRYWAAALGVIGLIGIILTPGINPIKQELLMQDRSGKLRLDMWAETSSFLMERPLAGAGLASYSTLIYPYRIDKWIEVFHHPHNIFLTMWVNIGLIGLAGFVWIVVWFYRVGFGGLKAGKTNLLPFVISAMTVWLTTGLVDSPYIKNDLSVLFWLLPALLVYAGQKNSGG</sequence>
<dbReference type="PANTHER" id="PTHR37422">
    <property type="entry name" value="TEICHURONIC ACID BIOSYNTHESIS PROTEIN TUAE"/>
    <property type="match status" value="1"/>
</dbReference>
<feature type="transmembrane region" description="Helical" evidence="5">
    <location>
        <begin position="152"/>
        <end position="172"/>
    </location>
</feature>
<reference evidence="7 8" key="1">
    <citation type="journal article" date="2015" name="Nature">
        <title>rRNA introns, odd ribosomes, and small enigmatic genomes across a large radiation of phyla.</title>
        <authorList>
            <person name="Brown C.T."/>
            <person name="Hug L.A."/>
            <person name="Thomas B.C."/>
            <person name="Sharon I."/>
            <person name="Castelle C.J."/>
            <person name="Singh A."/>
            <person name="Wilkins M.J."/>
            <person name="Williams K.H."/>
            <person name="Banfield J.F."/>
        </authorList>
    </citation>
    <scope>NUCLEOTIDE SEQUENCE [LARGE SCALE GENOMIC DNA]</scope>
</reference>
<dbReference type="GO" id="GO:0016020">
    <property type="term" value="C:membrane"/>
    <property type="evidence" value="ECO:0007669"/>
    <property type="project" value="UniProtKB-SubCell"/>
</dbReference>
<evidence type="ECO:0000256" key="5">
    <source>
        <dbReference type="SAM" id="Phobius"/>
    </source>
</evidence>
<dbReference type="InterPro" id="IPR051533">
    <property type="entry name" value="WaaL-like"/>
</dbReference>
<feature type="domain" description="O-antigen ligase-related" evidence="6">
    <location>
        <begin position="247"/>
        <end position="378"/>
    </location>
</feature>
<feature type="transmembrane region" description="Helical" evidence="5">
    <location>
        <begin position="84"/>
        <end position="103"/>
    </location>
</feature>
<dbReference type="AlphaFoldDB" id="A0A0G2AN94"/>
<evidence type="ECO:0000256" key="4">
    <source>
        <dbReference type="ARBA" id="ARBA00023136"/>
    </source>
</evidence>
<proteinExistence type="predicted"/>
<feature type="transmembrane region" description="Helical" evidence="5">
    <location>
        <begin position="42"/>
        <end position="63"/>
    </location>
</feature>
<name>A0A0G2AN94_9BACT</name>
<feature type="transmembrane region" description="Helical" evidence="5">
    <location>
        <begin position="361"/>
        <end position="385"/>
    </location>
</feature>
<evidence type="ECO:0000256" key="3">
    <source>
        <dbReference type="ARBA" id="ARBA00022989"/>
    </source>
</evidence>
<protein>
    <submittedName>
        <fullName evidence="7">O-antigen polymerase</fullName>
    </submittedName>
</protein>
<dbReference type="PANTHER" id="PTHR37422:SF13">
    <property type="entry name" value="LIPOPOLYSACCHARIDE BIOSYNTHESIS PROTEIN PA4999-RELATED"/>
    <property type="match status" value="1"/>
</dbReference>
<feature type="transmembrane region" description="Helical" evidence="5">
    <location>
        <begin position="397"/>
        <end position="415"/>
    </location>
</feature>
<evidence type="ECO:0000256" key="2">
    <source>
        <dbReference type="ARBA" id="ARBA00022692"/>
    </source>
</evidence>
<feature type="transmembrane region" description="Helical" evidence="5">
    <location>
        <begin position="258"/>
        <end position="274"/>
    </location>
</feature>
<dbReference type="Pfam" id="PF04932">
    <property type="entry name" value="Wzy_C"/>
    <property type="match status" value="1"/>
</dbReference>
<evidence type="ECO:0000313" key="8">
    <source>
        <dbReference type="Proteomes" id="UP000033870"/>
    </source>
</evidence>
<dbReference type="EMBL" id="LCRX01000003">
    <property type="protein sequence ID" value="KKW42817.1"/>
    <property type="molecule type" value="Genomic_DNA"/>
</dbReference>
<evidence type="ECO:0000259" key="6">
    <source>
        <dbReference type="Pfam" id="PF04932"/>
    </source>
</evidence>
<keyword evidence="2 5" id="KW-0812">Transmembrane</keyword>
<feature type="transmembrane region" description="Helical" evidence="5">
    <location>
        <begin position="279"/>
        <end position="298"/>
    </location>
</feature>
<comment type="subcellular location">
    <subcellularLocation>
        <location evidence="1">Membrane</location>
        <topology evidence="1">Multi-pass membrane protein</topology>
    </subcellularLocation>
</comment>
<feature type="transmembrane region" description="Helical" evidence="5">
    <location>
        <begin position="192"/>
        <end position="214"/>
    </location>
</feature>
<organism evidence="7 8">
    <name type="scientific">Candidatus Magasanikbacteria bacterium GW2011_GWA2_56_11</name>
    <dbReference type="NCBI Taxonomy" id="1619044"/>
    <lineage>
        <taxon>Bacteria</taxon>
        <taxon>Candidatus Magasanikiibacteriota</taxon>
    </lineage>
</organism>
<comment type="caution">
    <text evidence="7">The sequence shown here is derived from an EMBL/GenBank/DDBJ whole genome shotgun (WGS) entry which is preliminary data.</text>
</comment>
<evidence type="ECO:0000313" key="7">
    <source>
        <dbReference type="EMBL" id="KKW42817.1"/>
    </source>
</evidence>
<dbReference type="InterPro" id="IPR007016">
    <property type="entry name" value="O-antigen_ligase-rel_domated"/>
</dbReference>
<gene>
    <name evidence="7" type="ORF">UY92_C0003G0023</name>
</gene>
<evidence type="ECO:0000256" key="1">
    <source>
        <dbReference type="ARBA" id="ARBA00004141"/>
    </source>
</evidence>
<keyword evidence="4 5" id="KW-0472">Membrane</keyword>
<dbReference type="Proteomes" id="UP000033870">
    <property type="component" value="Unassembled WGS sequence"/>
</dbReference>
<feature type="transmembrane region" description="Helical" evidence="5">
    <location>
        <begin position="234"/>
        <end position="252"/>
    </location>
</feature>